<evidence type="ECO:0000256" key="1">
    <source>
        <dbReference type="SAM" id="Phobius"/>
    </source>
</evidence>
<dbReference type="InterPro" id="IPR052155">
    <property type="entry name" value="Biofilm_reg_signaling"/>
</dbReference>
<dbReference type="SUPFAM" id="SSF55073">
    <property type="entry name" value="Nucleotide cyclase"/>
    <property type="match status" value="1"/>
</dbReference>
<reference evidence="5" key="1">
    <citation type="journal article" date="2019" name="Int. J. Syst. Evol. Microbiol.">
        <title>The Global Catalogue of Microorganisms (GCM) 10K type strain sequencing project: providing services to taxonomists for standard genome sequencing and annotation.</title>
        <authorList>
            <consortium name="The Broad Institute Genomics Platform"/>
            <consortium name="The Broad Institute Genome Sequencing Center for Infectious Disease"/>
            <person name="Wu L."/>
            <person name="Ma J."/>
        </authorList>
    </citation>
    <scope>NUCLEOTIDE SEQUENCE [LARGE SCALE GENOMIC DNA]</scope>
    <source>
        <strain evidence="5">CCUG 57113</strain>
    </source>
</reference>
<evidence type="ECO:0000313" key="4">
    <source>
        <dbReference type="EMBL" id="MFC5471725.1"/>
    </source>
</evidence>
<dbReference type="Gene3D" id="3.30.450.20">
    <property type="entry name" value="PAS domain"/>
    <property type="match status" value="1"/>
</dbReference>
<proteinExistence type="predicted"/>
<feature type="transmembrane region" description="Helical" evidence="1">
    <location>
        <begin position="138"/>
        <end position="160"/>
    </location>
</feature>
<protein>
    <submittedName>
        <fullName evidence="4">Bifunctional diguanylate cyclase/phosphodiesterase</fullName>
    </submittedName>
</protein>
<sequence length="797" mass="89982">MNAHLIPYLLLFLPSLLPLYLAMEIYLRNRENVLNRLTAICVATYGLMILGNFFNQTMPLDLAPFASRYIKYVATFVNLSAGLYFVLLFCKSRIRPALLHLTALPPMAGIACLLSGASEFGVAVLPGTVWRTEVRSDGLALVLALFTLYATAVYITHLALALRRLKLKPWLAEERKRVRLFLWAVALTMVSIAVLQFVLKPLPWSNPYVDFDLLSSYPTLFYCWAFRYAVLRYDFLSSTDSRYKVLFNRSPIGISIFNDQGMLLDANSAYLRMLGIADLPDNKWRNSPIRNYAAYEDNGDAVRQMNEAFRDKRPLRLERLMTNRINESYFVDKSVSYFELDGEILAFAMTQDITAQKASEEKLAFLANHDPLTRLGNRRWFYEKLTKELNRLQETDKMLAVLLIDLDHFKWINDSLGHHAGDELLCSVAERFAEVVPDNGCLTRLGGDEFALLLPGLCSEYEAEAFARELIVKLRGAFILSGRHFQITASVGISLAPRDGSDAEELLRNADTAMYSSKKEGRDRYGKFQPQQRMAAEQTNILINGLKSALEKDEFTLHYQSQFELRTGRLIGVEALLRWHSAELGPVPPGNFIPIAEETGAIIPIGEWVLRSAIEQGKRWIQSGLPELLLSVNVSPRQLQDRQFAGLLAVMLMEQDFPAGNLCLEITESYAIEDMEQSLQVCREIVGLGVKLALDDFGIGYSSLGMLSRFPFRTVKIDKSLIRDIDSNPYDADVVQTIVKLSGNKGMEVLAEGVETEWQMELLRRFGCHSVQGYLLGRPVPAAEFGKAHLLGRGERE</sequence>
<feature type="domain" description="GGDEF" evidence="3">
    <location>
        <begin position="397"/>
        <end position="530"/>
    </location>
</feature>
<dbReference type="SMART" id="SM00052">
    <property type="entry name" value="EAL"/>
    <property type="match status" value="1"/>
</dbReference>
<dbReference type="Proteomes" id="UP001596105">
    <property type="component" value="Unassembled WGS sequence"/>
</dbReference>
<feature type="transmembrane region" description="Helical" evidence="1">
    <location>
        <begin position="69"/>
        <end position="90"/>
    </location>
</feature>
<dbReference type="RefSeq" id="WP_209744001.1">
    <property type="nucleotide sequence ID" value="NZ_JBHSMH010000111.1"/>
</dbReference>
<dbReference type="SUPFAM" id="SSF141868">
    <property type="entry name" value="EAL domain-like"/>
    <property type="match status" value="1"/>
</dbReference>
<dbReference type="PANTHER" id="PTHR44757:SF2">
    <property type="entry name" value="BIOFILM ARCHITECTURE MAINTENANCE PROTEIN MBAA"/>
    <property type="match status" value="1"/>
</dbReference>
<dbReference type="InterPro" id="IPR029787">
    <property type="entry name" value="Nucleotide_cyclase"/>
</dbReference>
<dbReference type="InterPro" id="IPR035965">
    <property type="entry name" value="PAS-like_dom_sf"/>
</dbReference>
<feature type="transmembrane region" description="Helical" evidence="1">
    <location>
        <begin position="180"/>
        <end position="199"/>
    </location>
</feature>
<keyword evidence="1" id="KW-0472">Membrane</keyword>
<dbReference type="Pfam" id="PF00563">
    <property type="entry name" value="EAL"/>
    <property type="match status" value="1"/>
</dbReference>
<dbReference type="InterPro" id="IPR000160">
    <property type="entry name" value="GGDEF_dom"/>
</dbReference>
<dbReference type="InterPro" id="IPR000014">
    <property type="entry name" value="PAS"/>
</dbReference>
<evidence type="ECO:0000259" key="2">
    <source>
        <dbReference type="PROSITE" id="PS50883"/>
    </source>
</evidence>
<name>A0ABW0M0V4_9BACL</name>
<dbReference type="PANTHER" id="PTHR44757">
    <property type="entry name" value="DIGUANYLATE CYCLASE DGCP"/>
    <property type="match status" value="1"/>
</dbReference>
<dbReference type="SUPFAM" id="SSF55785">
    <property type="entry name" value="PYP-like sensor domain (PAS domain)"/>
    <property type="match status" value="1"/>
</dbReference>
<dbReference type="Gene3D" id="3.20.20.450">
    <property type="entry name" value="EAL domain"/>
    <property type="match status" value="1"/>
</dbReference>
<dbReference type="InterPro" id="IPR043128">
    <property type="entry name" value="Rev_trsase/Diguanyl_cyclase"/>
</dbReference>
<feature type="transmembrane region" description="Helical" evidence="1">
    <location>
        <begin position="97"/>
        <end position="118"/>
    </location>
</feature>
<feature type="domain" description="EAL" evidence="2">
    <location>
        <begin position="539"/>
        <end position="793"/>
    </location>
</feature>
<dbReference type="Pfam" id="PF00990">
    <property type="entry name" value="GGDEF"/>
    <property type="match status" value="1"/>
</dbReference>
<dbReference type="CDD" id="cd01949">
    <property type="entry name" value="GGDEF"/>
    <property type="match status" value="1"/>
</dbReference>
<accession>A0ABW0M0V4</accession>
<dbReference type="InterPro" id="IPR001633">
    <property type="entry name" value="EAL_dom"/>
</dbReference>
<dbReference type="CDD" id="cd01948">
    <property type="entry name" value="EAL"/>
    <property type="match status" value="1"/>
</dbReference>
<feature type="transmembrane region" description="Helical" evidence="1">
    <location>
        <begin position="34"/>
        <end position="54"/>
    </location>
</feature>
<evidence type="ECO:0000259" key="3">
    <source>
        <dbReference type="PROSITE" id="PS50887"/>
    </source>
</evidence>
<keyword evidence="1" id="KW-0812">Transmembrane</keyword>
<dbReference type="Pfam" id="PF13188">
    <property type="entry name" value="PAS_8"/>
    <property type="match status" value="1"/>
</dbReference>
<evidence type="ECO:0000313" key="5">
    <source>
        <dbReference type="Proteomes" id="UP001596105"/>
    </source>
</evidence>
<dbReference type="InterPro" id="IPR035919">
    <property type="entry name" value="EAL_sf"/>
</dbReference>
<dbReference type="NCBIfam" id="TIGR00229">
    <property type="entry name" value="sensory_box"/>
    <property type="match status" value="1"/>
</dbReference>
<organism evidence="4 5">
    <name type="scientific">Cohnella suwonensis</name>
    <dbReference type="NCBI Taxonomy" id="696072"/>
    <lineage>
        <taxon>Bacteria</taxon>
        <taxon>Bacillati</taxon>
        <taxon>Bacillota</taxon>
        <taxon>Bacilli</taxon>
        <taxon>Bacillales</taxon>
        <taxon>Paenibacillaceae</taxon>
        <taxon>Cohnella</taxon>
    </lineage>
</organism>
<dbReference type="Gene3D" id="3.30.70.270">
    <property type="match status" value="1"/>
</dbReference>
<dbReference type="EMBL" id="JBHSMH010000111">
    <property type="protein sequence ID" value="MFC5471725.1"/>
    <property type="molecule type" value="Genomic_DNA"/>
</dbReference>
<dbReference type="SMART" id="SM00267">
    <property type="entry name" value="GGDEF"/>
    <property type="match status" value="1"/>
</dbReference>
<keyword evidence="5" id="KW-1185">Reference proteome</keyword>
<dbReference type="PROSITE" id="PS50887">
    <property type="entry name" value="GGDEF"/>
    <property type="match status" value="1"/>
</dbReference>
<gene>
    <name evidence="4" type="ORF">ACFPPD_23895</name>
</gene>
<keyword evidence="1" id="KW-1133">Transmembrane helix</keyword>
<comment type="caution">
    <text evidence="4">The sequence shown here is derived from an EMBL/GenBank/DDBJ whole genome shotgun (WGS) entry which is preliminary data.</text>
</comment>
<dbReference type="PROSITE" id="PS50883">
    <property type="entry name" value="EAL"/>
    <property type="match status" value="1"/>
</dbReference>
<feature type="transmembrane region" description="Helical" evidence="1">
    <location>
        <begin position="6"/>
        <end position="27"/>
    </location>
</feature>
<dbReference type="NCBIfam" id="TIGR00254">
    <property type="entry name" value="GGDEF"/>
    <property type="match status" value="1"/>
</dbReference>